<evidence type="ECO:0000313" key="14">
    <source>
        <dbReference type="Proteomes" id="UP000518266"/>
    </source>
</evidence>
<comment type="caution">
    <text evidence="13">The sequence shown here is derived from an EMBL/GenBank/DDBJ whole genome shotgun (WGS) entry which is preliminary data.</text>
</comment>
<feature type="domain" description="Sec23/Sec24 trunk" evidence="10">
    <location>
        <begin position="773"/>
        <end position="1017"/>
    </location>
</feature>
<feature type="domain" description="Sec23/Sec24 beta-sandwich" evidence="12">
    <location>
        <begin position="1022"/>
        <end position="1105"/>
    </location>
</feature>
<feature type="compositionally biased region" description="Polar residues" evidence="8">
    <location>
        <begin position="254"/>
        <end position="268"/>
    </location>
</feature>
<proteinExistence type="inferred from homology"/>
<dbReference type="InterPro" id="IPR006895">
    <property type="entry name" value="Znf_Sec23_Sec24"/>
</dbReference>
<feature type="compositionally biased region" description="Low complexity" evidence="8">
    <location>
        <begin position="333"/>
        <end position="351"/>
    </location>
</feature>
<dbReference type="Gene3D" id="2.30.30.380">
    <property type="entry name" value="Zn-finger domain of Sec23/24"/>
    <property type="match status" value="1"/>
</dbReference>
<dbReference type="SUPFAM" id="SSF53300">
    <property type="entry name" value="vWA-like"/>
    <property type="match status" value="1"/>
</dbReference>
<dbReference type="Gene3D" id="3.40.20.10">
    <property type="entry name" value="Severin"/>
    <property type="match status" value="1"/>
</dbReference>
<evidence type="ECO:0000256" key="1">
    <source>
        <dbReference type="ARBA" id="ARBA00004299"/>
    </source>
</evidence>
<keyword evidence="6" id="KW-0653">Protein transport</keyword>
<dbReference type="GO" id="GO:0006886">
    <property type="term" value="P:intracellular protein transport"/>
    <property type="evidence" value="ECO:0007669"/>
    <property type="project" value="InterPro"/>
</dbReference>
<evidence type="ECO:0000256" key="2">
    <source>
        <dbReference type="ARBA" id="ARBA00004397"/>
    </source>
</evidence>
<feature type="compositionally biased region" description="Low complexity" evidence="8">
    <location>
        <begin position="167"/>
        <end position="182"/>
    </location>
</feature>
<dbReference type="GO" id="GO:0000149">
    <property type="term" value="F:SNARE binding"/>
    <property type="evidence" value="ECO:0007669"/>
    <property type="project" value="TreeGrafter"/>
</dbReference>
<dbReference type="InterPro" id="IPR036180">
    <property type="entry name" value="Gelsolin-like_dom_sf"/>
</dbReference>
<dbReference type="InterPro" id="IPR041742">
    <property type="entry name" value="Sec24-like_trunk_dom"/>
</dbReference>
<keyword evidence="7" id="KW-0968">Cytoplasmic vesicle</keyword>
<dbReference type="PANTHER" id="PTHR13803:SF5">
    <property type="entry name" value="PROTEIN TRANSPORT PROTEIN SEC24C"/>
    <property type="match status" value="1"/>
</dbReference>
<dbReference type="InterPro" id="IPR029006">
    <property type="entry name" value="ADF-H/Gelsolin-like_dom_sf"/>
</dbReference>
<feature type="region of interest" description="Disordered" evidence="8">
    <location>
        <begin position="227"/>
        <end position="379"/>
    </location>
</feature>
<feature type="domain" description="Sec23/Sec24 helical" evidence="11">
    <location>
        <begin position="1118"/>
        <end position="1217"/>
    </location>
</feature>
<feature type="compositionally biased region" description="Pro residues" evidence="8">
    <location>
        <begin position="352"/>
        <end position="376"/>
    </location>
</feature>
<dbReference type="CDD" id="cd01479">
    <property type="entry name" value="Sec24-like"/>
    <property type="match status" value="1"/>
</dbReference>
<dbReference type="Pfam" id="PF04815">
    <property type="entry name" value="Sec23_helical"/>
    <property type="match status" value="1"/>
</dbReference>
<dbReference type="PANTHER" id="PTHR13803">
    <property type="entry name" value="SEC24-RELATED PROTEIN"/>
    <property type="match status" value="1"/>
</dbReference>
<evidence type="ECO:0000256" key="4">
    <source>
        <dbReference type="ARBA" id="ARBA00008334"/>
    </source>
</evidence>
<dbReference type="Pfam" id="PF04811">
    <property type="entry name" value="Sec23_trunk"/>
    <property type="match status" value="1"/>
</dbReference>
<comment type="subcellular location">
    <subcellularLocation>
        <location evidence="3">Cytoplasm</location>
        <location evidence="3">Cytosol</location>
    </subcellularLocation>
    <subcellularLocation>
        <location evidence="1">Cytoplasmic vesicle</location>
        <location evidence="1">COPII-coated vesicle membrane</location>
        <topology evidence="1">Peripheral membrane protein</topology>
        <orientation evidence="1">Cytoplasmic side</orientation>
    </subcellularLocation>
    <subcellularLocation>
        <location evidence="2">Endoplasmic reticulum membrane</location>
        <topology evidence="2">Peripheral membrane protein</topology>
        <orientation evidence="2">Cytoplasmic side</orientation>
    </subcellularLocation>
</comment>
<dbReference type="InterPro" id="IPR012990">
    <property type="entry name" value="Beta-sandwich_Sec23_24"/>
</dbReference>
<reference evidence="13 14" key="1">
    <citation type="submission" date="2020-03" db="EMBL/GenBank/DDBJ databases">
        <title>Dissostichus mawsoni Genome sequencing and assembly.</title>
        <authorList>
            <person name="Park H."/>
        </authorList>
    </citation>
    <scope>NUCLEOTIDE SEQUENCE [LARGE SCALE GENOMIC DNA]</scope>
    <source>
        <strain evidence="13">DM0001</strain>
        <tissue evidence="13">Muscle</tissue>
    </source>
</reference>
<dbReference type="InterPro" id="IPR036175">
    <property type="entry name" value="Sec23/24_helical_dom_sf"/>
</dbReference>
<evidence type="ECO:0000259" key="9">
    <source>
        <dbReference type="Pfam" id="PF04810"/>
    </source>
</evidence>
<dbReference type="SUPFAM" id="SSF81995">
    <property type="entry name" value="beta-sandwich domain of Sec23/24"/>
    <property type="match status" value="1"/>
</dbReference>
<feature type="compositionally biased region" description="Polar residues" evidence="8">
    <location>
        <begin position="310"/>
        <end position="326"/>
    </location>
</feature>
<comment type="similarity">
    <text evidence="4">Belongs to the SEC23/SEC24 family. SEC24 subfamily.</text>
</comment>
<feature type="non-terminal residue" evidence="13">
    <location>
        <position position="1356"/>
    </location>
</feature>
<evidence type="ECO:0000256" key="3">
    <source>
        <dbReference type="ARBA" id="ARBA00004514"/>
    </source>
</evidence>
<dbReference type="Gene3D" id="3.40.50.410">
    <property type="entry name" value="von Willebrand factor, type A domain"/>
    <property type="match status" value="1"/>
</dbReference>
<feature type="domain" description="Zinc finger Sec23/Sec24-type" evidence="9">
    <location>
        <begin position="705"/>
        <end position="729"/>
    </location>
</feature>
<dbReference type="SUPFAM" id="SSF81811">
    <property type="entry name" value="Helical domain of Sec23/24"/>
    <property type="match status" value="1"/>
</dbReference>
<sequence>MHTHKLYLSHLKRFLLLRSTLQPEAPRGASSEGHHNLLSYHPNSQPAVFPHTPRVSMSEVFLSILSVTTANLSTHGETEGGWPSSATLECCVRGWALRRKSFLTVIHQSGALGRRETPRDDIDFTVCRSPGFNVCSKQRISLLFTTLWRFRDELRMNVNQRTPMATPYGQPQPGYGQPGYAPLDGGYPAPYAGYPPYNGPASAFQPGAPPQGYSPFTSFPSKAVAANPVSDLSSPLDLGPARGPPTSGAPPVSAPQQYNQYSHSQGDMQNGPPPMTQAPPRPAASQPYNQGAVNLSGPQPAYPQHYGPQPTMQQVTNQMTGMQITSGPPTPAGPGYAPPQSSQPPVSAPYSAPLPPPTPRRPPLRPLPQPSLPLPAAPQLLSNTTEDHHLLLNSHSALLFPPPPSSSLQLLPLLLPLSKPFLPPPTRVPCLHPAKLRLPPCPSPSSRSPQPSPPSPQHLHLPAILPSTRARLPPLRAPSHLEPPLLPHSPGLFLLKPPCTLASTQAPCHPNSSPLHPSHPPTTQAPLLPEFRCPLLPWPRATTCLQDPRAPQPGYAGPYPGQPNYGAPAPAPTPAPAAQKRLDPDAIPSPQASDMPAVQKSRHRIDPDAIPSPIQVIEDDRAKSTEPFTTGVRGQAPPLVTTNFQVKDQGNASPRFVRCTAYNMPCTADMAKQSQVPLAAVIKPLATLPPDETPPYLVDHGEGGPIRCNRCKAYMCPYMQFIEGGRRFQLPPHYFQHLDHTGKRVDCYDRPELSLGSYEFMATVDYCKNNKIPQPPAFIFLIDVSYNAVKSGMVNIVCQELKTLLDYLPRENPEMDSVVRVGFVTYNKVLHFYNVKSSLAQPQMLVVSDVSDMFVPLLDGFLVNVNESRQVIESLLDQIPEMFADTRETETVFGPVIQAGLEALKAADCSGKLFVFHTSLPIAEAPGKLKNREDKKLVGTDKEKSLFQSQAGFYNTLAKECVAQGCCVDLFLFPNQYVDVATLGVVPVSTGGSIYKYTYFQAQSDRERFLNDLRRDVQKLVGFDAVMRVRTSTGIRATDFFGSFFMSNTTDVELAGLDCDKAITVEFKHDDKLSEETGALMQCAVLYTSCSGQRRLRVHNMAVNCCSQLADLYRNCETDTIINFFSKYAFRGLLTNHTKAVRETLINQCAQILACYRKNCASPSSAGQLILPECMKLLPVYLNCVLKSDVLQPGADISLDDRAYLRQLISCMDVSESHVFFYPRLLPLAKLETESLPMAVRDSEERLSKGGVYLLETGLHLFCGWGPASSRSCCSTSRHAELQPDRAEPVFQSWTTFSQRLREIIESFRAERSRYMKLMVVKQEDKAELIFRHFLVEDKSVCGGASYLRHQLADIV</sequence>
<feature type="compositionally biased region" description="Polar residues" evidence="8">
    <location>
        <begin position="286"/>
        <end position="297"/>
    </location>
</feature>
<evidence type="ECO:0000256" key="5">
    <source>
        <dbReference type="ARBA" id="ARBA00022448"/>
    </source>
</evidence>
<protein>
    <recommendedName>
        <fullName evidence="15">SEC24 homolog C, COPII coat complex component</fullName>
    </recommendedName>
</protein>
<evidence type="ECO:0000256" key="6">
    <source>
        <dbReference type="ARBA" id="ARBA00022927"/>
    </source>
</evidence>
<dbReference type="GO" id="GO:0005789">
    <property type="term" value="C:endoplasmic reticulum membrane"/>
    <property type="evidence" value="ECO:0007669"/>
    <property type="project" value="UniProtKB-SubCell"/>
</dbReference>
<evidence type="ECO:0000259" key="11">
    <source>
        <dbReference type="Pfam" id="PF04815"/>
    </source>
</evidence>
<dbReference type="FunFam" id="3.40.50.410:FF:000020">
    <property type="entry name" value="protein transport protein Sec24D isoform X1"/>
    <property type="match status" value="1"/>
</dbReference>
<dbReference type="Gene3D" id="1.20.120.730">
    <property type="entry name" value="Sec23/Sec24 helical domain"/>
    <property type="match status" value="1"/>
</dbReference>
<dbReference type="GO" id="GO:0005829">
    <property type="term" value="C:cytosol"/>
    <property type="evidence" value="ECO:0007669"/>
    <property type="project" value="UniProtKB-SubCell"/>
</dbReference>
<evidence type="ECO:0008006" key="15">
    <source>
        <dbReference type="Google" id="ProtNLM"/>
    </source>
</evidence>
<gene>
    <name evidence="13" type="ORF">F7725_014475</name>
</gene>
<dbReference type="EMBL" id="JAAKFY010000008">
    <property type="protein sequence ID" value="KAF3853787.1"/>
    <property type="molecule type" value="Genomic_DNA"/>
</dbReference>
<feature type="region of interest" description="Disordered" evidence="8">
    <location>
        <begin position="163"/>
        <end position="182"/>
    </location>
</feature>
<keyword evidence="5" id="KW-0813">Transport</keyword>
<dbReference type="OrthoDB" id="49016at2759"/>
<name>A0A7J5YZ38_DISMA</name>
<evidence type="ECO:0000256" key="8">
    <source>
        <dbReference type="SAM" id="MobiDB-lite"/>
    </source>
</evidence>
<dbReference type="Pfam" id="PF08033">
    <property type="entry name" value="Sec23_BS"/>
    <property type="match status" value="1"/>
</dbReference>
<dbReference type="InterPro" id="IPR050550">
    <property type="entry name" value="SEC23_SEC24_subfamily"/>
</dbReference>
<dbReference type="GO" id="GO:0070971">
    <property type="term" value="C:endoplasmic reticulum exit site"/>
    <property type="evidence" value="ECO:0007669"/>
    <property type="project" value="TreeGrafter"/>
</dbReference>
<feature type="region of interest" description="Disordered" evidence="8">
    <location>
        <begin position="545"/>
        <end position="602"/>
    </location>
</feature>
<feature type="region of interest" description="Disordered" evidence="8">
    <location>
        <begin position="439"/>
        <end position="461"/>
    </location>
</feature>
<feature type="compositionally biased region" description="Pro residues" evidence="8">
    <location>
        <begin position="271"/>
        <end position="282"/>
    </location>
</feature>
<feature type="compositionally biased region" description="Low complexity" evidence="8">
    <location>
        <begin position="552"/>
        <end position="568"/>
    </location>
</feature>
<dbReference type="InterPro" id="IPR006896">
    <property type="entry name" value="Sec23/24_trunk_dom"/>
</dbReference>
<evidence type="ECO:0000259" key="12">
    <source>
        <dbReference type="Pfam" id="PF08033"/>
    </source>
</evidence>
<dbReference type="Proteomes" id="UP000518266">
    <property type="component" value="Unassembled WGS sequence"/>
</dbReference>
<evidence type="ECO:0000256" key="7">
    <source>
        <dbReference type="ARBA" id="ARBA00023329"/>
    </source>
</evidence>
<dbReference type="InterPro" id="IPR036174">
    <property type="entry name" value="Znf_Sec23_Sec24_sf"/>
</dbReference>
<dbReference type="GO" id="GO:0008270">
    <property type="term" value="F:zinc ion binding"/>
    <property type="evidence" value="ECO:0007669"/>
    <property type="project" value="InterPro"/>
</dbReference>
<evidence type="ECO:0000259" key="10">
    <source>
        <dbReference type="Pfam" id="PF04811"/>
    </source>
</evidence>
<dbReference type="SUPFAM" id="SSF82919">
    <property type="entry name" value="Zn-finger domain of Sec23/24"/>
    <property type="match status" value="1"/>
</dbReference>
<dbReference type="GO" id="GO:0090110">
    <property type="term" value="P:COPII-coated vesicle cargo loading"/>
    <property type="evidence" value="ECO:0007669"/>
    <property type="project" value="TreeGrafter"/>
</dbReference>
<keyword evidence="14" id="KW-1185">Reference proteome</keyword>
<dbReference type="GO" id="GO:0030127">
    <property type="term" value="C:COPII vesicle coat"/>
    <property type="evidence" value="ECO:0007669"/>
    <property type="project" value="InterPro"/>
</dbReference>
<dbReference type="SUPFAM" id="SSF82754">
    <property type="entry name" value="C-terminal, gelsolin-like domain of Sec23/24"/>
    <property type="match status" value="1"/>
</dbReference>
<accession>A0A7J5YZ38</accession>
<organism evidence="13 14">
    <name type="scientific">Dissostichus mawsoni</name>
    <name type="common">Antarctic cod</name>
    <dbReference type="NCBI Taxonomy" id="36200"/>
    <lineage>
        <taxon>Eukaryota</taxon>
        <taxon>Metazoa</taxon>
        <taxon>Chordata</taxon>
        <taxon>Craniata</taxon>
        <taxon>Vertebrata</taxon>
        <taxon>Euteleostomi</taxon>
        <taxon>Actinopterygii</taxon>
        <taxon>Neopterygii</taxon>
        <taxon>Teleostei</taxon>
        <taxon>Neoteleostei</taxon>
        <taxon>Acanthomorphata</taxon>
        <taxon>Eupercaria</taxon>
        <taxon>Perciformes</taxon>
        <taxon>Notothenioidei</taxon>
        <taxon>Nototheniidae</taxon>
        <taxon>Dissostichus</taxon>
    </lineage>
</organism>
<dbReference type="Pfam" id="PF04810">
    <property type="entry name" value="zf-Sec23_Sec24"/>
    <property type="match status" value="1"/>
</dbReference>
<dbReference type="InterPro" id="IPR006900">
    <property type="entry name" value="Sec23/24_helical_dom"/>
</dbReference>
<evidence type="ECO:0000313" key="13">
    <source>
        <dbReference type="EMBL" id="KAF3853787.1"/>
    </source>
</evidence>
<dbReference type="Gene3D" id="2.60.40.1670">
    <property type="entry name" value="beta-sandwich domain of Sec23/24"/>
    <property type="match status" value="1"/>
</dbReference>
<dbReference type="InterPro" id="IPR036465">
    <property type="entry name" value="vWFA_dom_sf"/>
</dbReference>